<evidence type="ECO:0000256" key="1">
    <source>
        <dbReference type="SAM" id="Phobius"/>
    </source>
</evidence>
<protein>
    <recommendedName>
        <fullName evidence="4">DUF1700 domain-containing protein</fullName>
    </recommendedName>
</protein>
<evidence type="ECO:0008006" key="4">
    <source>
        <dbReference type="Google" id="ProtNLM"/>
    </source>
</evidence>
<sequence length="200" mass="20803">MNATATDDIVRDYLARVEARAAALPPDRRRELLADLAEHIATSRAEAEHDDEPTVRTILDRLGEPDEIVGVDEPAPAAVPREGPAHGGLRVAAVVIGLIVAGFVPVLGWVVGVVLVWTARGWSTRLRGIGTAVPLGFGIGFTTLVFWLGAGVEATCAGNECTSSGSGGLFVVVPILALVLVIVAAVATGMLIRGLSRRTA</sequence>
<dbReference type="EMBL" id="BOMB01000029">
    <property type="protein sequence ID" value="GID14228.1"/>
    <property type="molecule type" value="Genomic_DNA"/>
</dbReference>
<dbReference type="RefSeq" id="WP_203661988.1">
    <property type="nucleotide sequence ID" value="NZ_BAAAZM010000001.1"/>
</dbReference>
<dbReference type="Proteomes" id="UP000612808">
    <property type="component" value="Unassembled WGS sequence"/>
</dbReference>
<gene>
    <name evidence="2" type="ORF">Aru02nite_51170</name>
</gene>
<dbReference type="AlphaFoldDB" id="A0A8J3J4Y0"/>
<feature type="transmembrane region" description="Helical" evidence="1">
    <location>
        <begin position="91"/>
        <end position="117"/>
    </location>
</feature>
<accession>A0A8J3J4Y0</accession>
<organism evidence="2 3">
    <name type="scientific">Actinocatenispora rupis</name>
    <dbReference type="NCBI Taxonomy" id="519421"/>
    <lineage>
        <taxon>Bacteria</taxon>
        <taxon>Bacillati</taxon>
        <taxon>Actinomycetota</taxon>
        <taxon>Actinomycetes</taxon>
        <taxon>Micromonosporales</taxon>
        <taxon>Micromonosporaceae</taxon>
        <taxon>Actinocatenispora</taxon>
    </lineage>
</organism>
<comment type="caution">
    <text evidence="2">The sequence shown here is derived from an EMBL/GenBank/DDBJ whole genome shotgun (WGS) entry which is preliminary data.</text>
</comment>
<proteinExistence type="predicted"/>
<name>A0A8J3J4Y0_9ACTN</name>
<evidence type="ECO:0000313" key="3">
    <source>
        <dbReference type="Proteomes" id="UP000612808"/>
    </source>
</evidence>
<feature type="transmembrane region" description="Helical" evidence="1">
    <location>
        <begin position="129"/>
        <end position="149"/>
    </location>
</feature>
<keyword evidence="1" id="KW-0472">Membrane</keyword>
<reference evidence="2" key="1">
    <citation type="submission" date="2021-01" db="EMBL/GenBank/DDBJ databases">
        <title>Whole genome shotgun sequence of Actinocatenispora rupis NBRC 107355.</title>
        <authorList>
            <person name="Komaki H."/>
            <person name="Tamura T."/>
        </authorList>
    </citation>
    <scope>NUCLEOTIDE SEQUENCE</scope>
    <source>
        <strain evidence="2">NBRC 107355</strain>
    </source>
</reference>
<feature type="transmembrane region" description="Helical" evidence="1">
    <location>
        <begin position="169"/>
        <end position="192"/>
    </location>
</feature>
<keyword evidence="1" id="KW-1133">Transmembrane helix</keyword>
<keyword evidence="1" id="KW-0812">Transmembrane</keyword>
<evidence type="ECO:0000313" key="2">
    <source>
        <dbReference type="EMBL" id="GID14228.1"/>
    </source>
</evidence>
<dbReference type="Pfam" id="PF22564">
    <property type="entry name" value="HAAS"/>
    <property type="match status" value="1"/>
</dbReference>
<keyword evidence="3" id="KW-1185">Reference proteome</keyword>